<evidence type="ECO:0000313" key="1">
    <source>
        <dbReference type="EMBL" id="QIH73276.1"/>
    </source>
</evidence>
<dbReference type="Proteomes" id="UP000501325">
    <property type="component" value="Chromosome"/>
</dbReference>
<evidence type="ECO:0000313" key="4">
    <source>
        <dbReference type="Proteomes" id="UP000501325"/>
    </source>
</evidence>
<dbReference type="InterPro" id="IPR053191">
    <property type="entry name" value="DcsG_Biosynth_Enzyme"/>
</dbReference>
<proteinExistence type="predicted"/>
<dbReference type="PANTHER" id="PTHR39217:SF1">
    <property type="entry name" value="GLUTATHIONE SYNTHETASE"/>
    <property type="match status" value="1"/>
</dbReference>
<accession>A0A6G7EIT9</accession>
<protein>
    <submittedName>
        <fullName evidence="2">Cycloserine biosynthesis protein DcsG</fullName>
    </submittedName>
    <submittedName>
        <fullName evidence="1">Transporter</fullName>
    </submittedName>
</protein>
<evidence type="ECO:0000313" key="2">
    <source>
        <dbReference type="EMBL" id="VDC50166.1"/>
    </source>
</evidence>
<dbReference type="Gene3D" id="3.30.1490.20">
    <property type="entry name" value="ATP-grasp fold, A domain"/>
    <property type="match status" value="1"/>
</dbReference>
<keyword evidence="3" id="KW-1185">Reference proteome</keyword>
<dbReference type="PANTHER" id="PTHR39217">
    <property type="match status" value="1"/>
</dbReference>
<reference evidence="1 4" key="2">
    <citation type="submission" date="2020-01" db="EMBL/GenBank/DDBJ databases">
        <authorList>
            <person name="Wang S."/>
        </authorList>
    </citation>
    <scope>NUCLEOTIDE SEQUENCE [LARGE SCALE GENOMIC DNA]</scope>
    <source>
        <strain evidence="1 4">D151-2-6</strain>
    </source>
</reference>
<dbReference type="GO" id="GO:0005524">
    <property type="term" value="F:ATP binding"/>
    <property type="evidence" value="ECO:0007669"/>
    <property type="project" value="InterPro"/>
</dbReference>
<name>A0A6G7EIT9_9CAUL</name>
<organism evidence="2 3">
    <name type="scientific">Brevundimonas mediterranea</name>
    <dbReference type="NCBI Taxonomy" id="74329"/>
    <lineage>
        <taxon>Bacteria</taxon>
        <taxon>Pseudomonadati</taxon>
        <taxon>Pseudomonadota</taxon>
        <taxon>Alphaproteobacteria</taxon>
        <taxon>Caulobacterales</taxon>
        <taxon>Caulobacteraceae</taxon>
        <taxon>Brevundimonas</taxon>
    </lineage>
</organism>
<gene>
    <name evidence="2" type="primary">dcsG</name>
    <name evidence="2" type="ORF">BREV_BREV_01735</name>
    <name evidence="1" type="ORF">GYM46_10130</name>
</gene>
<dbReference type="RefSeq" id="WP_008263468.1">
    <property type="nucleotide sequence ID" value="NZ_CP048751.1"/>
</dbReference>
<dbReference type="KEGG" id="bmed:GYM46_10130"/>
<evidence type="ECO:0000313" key="3">
    <source>
        <dbReference type="Proteomes" id="UP000289220"/>
    </source>
</evidence>
<dbReference type="SUPFAM" id="SSF56059">
    <property type="entry name" value="Glutathione synthetase ATP-binding domain-like"/>
    <property type="match status" value="1"/>
</dbReference>
<reference evidence="2 3" key="1">
    <citation type="submission" date="2018-11" db="EMBL/GenBank/DDBJ databases">
        <authorList>
            <person name="Peiro R."/>
            <person name="Begona"/>
            <person name="Cbmso G."/>
            <person name="Lopez M."/>
            <person name="Gonzalez S."/>
            <person name="Sacristan E."/>
            <person name="Castillo E."/>
        </authorList>
    </citation>
    <scope>NUCLEOTIDE SEQUENCE [LARGE SCALE GENOMIC DNA]</scope>
    <source>
        <strain evidence="2">Brev_genome</strain>
    </source>
</reference>
<dbReference type="Gene3D" id="3.30.470.20">
    <property type="entry name" value="ATP-grasp fold, B domain"/>
    <property type="match status" value="1"/>
</dbReference>
<dbReference type="EMBL" id="UXHF01000030">
    <property type="protein sequence ID" value="VDC50166.1"/>
    <property type="molecule type" value="Genomic_DNA"/>
</dbReference>
<dbReference type="AlphaFoldDB" id="A0A6G7EIT9"/>
<dbReference type="Proteomes" id="UP000289220">
    <property type="component" value="Unassembled WGS sequence"/>
</dbReference>
<sequence>MTQIAVLTPDPTDKSYIGRWPEVLTRLTATLEGTGATVTATPWTDHVEDASALAAYDLILPVIAWGYHRDHARWLKACVTWTEAGLPVANSASVLGWNSDKTYLARLVDKGVPIPPTRSSEAITQDQVDAAFAETGAPVLIVKPTVSAGAFRTLRLTPGQPLTDAPQGPAMIQPYLKSIETEGETSLLFFGGRFSHAVNKRPVPGDFRIQIQFGGLYTAVTPDAAAMALAEQVLAAIEEPLLYARIDMARDDAGAWVLMEAELIEPDFYLDHDPADGAGFARAVSERLGG</sequence>
<dbReference type="InterPro" id="IPR013815">
    <property type="entry name" value="ATP_grasp_subdomain_1"/>
</dbReference>
<dbReference type="EMBL" id="CP048751">
    <property type="protein sequence ID" value="QIH73276.1"/>
    <property type="molecule type" value="Genomic_DNA"/>
</dbReference>